<comment type="pathway">
    <text evidence="7">Carotenoid biosynthesis; staphyloxanthin biosynthesis; staphyloxanthin from farnesyl diphosphate: step 4/5.</text>
</comment>
<keyword evidence="4 11" id="KW-0808">Transferase</keyword>
<dbReference type="EMBL" id="CP011309">
    <property type="protein sequence ID" value="AKF26676.1"/>
    <property type="molecule type" value="Genomic_DNA"/>
</dbReference>
<dbReference type="GO" id="GO:0016757">
    <property type="term" value="F:glycosyltransferase activity"/>
    <property type="evidence" value="ECO:0007669"/>
    <property type="project" value="UniProtKB-KW"/>
</dbReference>
<dbReference type="Gene3D" id="3.90.550.10">
    <property type="entry name" value="Spore Coat Polysaccharide Biosynthesis Protein SpsA, Chain A"/>
    <property type="match status" value="1"/>
</dbReference>
<accession>A0A0F6WPT8</accession>
<reference evidence="11 12" key="1">
    <citation type="submission" date="2015-04" db="EMBL/GenBank/DDBJ databases">
        <title>Complete Genome Sequence of Brevibacterium flavum ATCC 15168.</title>
        <authorList>
            <person name="Ahn J."/>
            <person name="Park G."/>
            <person name="Jeon W."/>
            <person name="Jang Y."/>
            <person name="Jang M."/>
            <person name="Lee H."/>
            <person name="Lee H."/>
        </authorList>
    </citation>
    <scope>NUCLEOTIDE SEQUENCE [LARGE SCALE GENOMIC DNA]</scope>
    <source>
        <strain evidence="11 12">ATCC 15168</strain>
    </source>
</reference>
<evidence type="ECO:0000256" key="7">
    <source>
        <dbReference type="ARBA" id="ARBA00037904"/>
    </source>
</evidence>
<dbReference type="HOGENOM" id="CLU_025996_17_0_11"/>
<keyword evidence="3" id="KW-0328">Glycosyltransferase</keyword>
<dbReference type="PANTHER" id="PTHR43646">
    <property type="entry name" value="GLYCOSYLTRANSFERASE"/>
    <property type="match status" value="1"/>
</dbReference>
<dbReference type="Pfam" id="PF00535">
    <property type="entry name" value="Glycos_transf_2"/>
    <property type="match status" value="1"/>
</dbReference>
<evidence type="ECO:0000256" key="5">
    <source>
        <dbReference type="ARBA" id="ARBA00023136"/>
    </source>
</evidence>
<evidence type="ECO:0000256" key="4">
    <source>
        <dbReference type="ARBA" id="ARBA00022679"/>
    </source>
</evidence>
<sequence>MTTSIQRSISIVIPCLNDAVLLEQCLSSIVAQTLQPEEVIVVDNGSTDNSVEVANRMGARVVHEPLQGITWASAAGYNSARGDLIVRFDADCVIPPDYLSQVNAIWNRTEETPGRTIVALTGTGSFDIPGRMGEWLALCYLGAYRWSTKQALGHYPIFGSNSVISRQWWEDVKDQITLSETFVHEDMYFSFFVRPHETVWFEKNLKLTMHPRALMGVRQSFIRLVRGFYTIKIAWKREPVHQRLESRRDWT</sequence>
<dbReference type="InterPro" id="IPR029044">
    <property type="entry name" value="Nucleotide-diphossugar_trans"/>
</dbReference>
<keyword evidence="2" id="KW-1003">Cell membrane</keyword>
<comment type="function">
    <text evidence="6">Catalyzes the glycosylation of 4,4'-diaponeurosporenoate, i.e. the esterification of glucose at the C1'' position with the carboxyl group of 4,4'-diaponeurosporenic acid, to form glycosyl-4,4'-diaponeurosporenoate. This is a step in the biosynthesis of staphyloxanthin, an orange pigment present in most staphylococci strains.</text>
</comment>
<evidence type="ECO:0000256" key="6">
    <source>
        <dbReference type="ARBA" id="ARBA00037281"/>
    </source>
</evidence>
<evidence type="ECO:0000256" key="3">
    <source>
        <dbReference type="ARBA" id="ARBA00022676"/>
    </source>
</evidence>
<proteinExistence type="inferred from homology"/>
<feature type="domain" description="Glycosyltransferase 2-like" evidence="10">
    <location>
        <begin position="10"/>
        <end position="108"/>
    </location>
</feature>
<dbReference type="PATRIC" id="fig|92706.3.peg.714"/>
<evidence type="ECO:0000256" key="2">
    <source>
        <dbReference type="ARBA" id="ARBA00022475"/>
    </source>
</evidence>
<evidence type="ECO:0000256" key="8">
    <source>
        <dbReference type="ARBA" id="ARBA00038120"/>
    </source>
</evidence>
<keyword evidence="5" id="KW-0472">Membrane</keyword>
<protein>
    <recommendedName>
        <fullName evidence="9">4,4'-diaponeurosporenoate glycosyltransferase</fullName>
    </recommendedName>
</protein>
<comment type="similarity">
    <text evidence="8">Belongs to the glycosyltransferase 2 family. CrtQ subfamily.</text>
</comment>
<dbReference type="GO" id="GO:0005886">
    <property type="term" value="C:plasma membrane"/>
    <property type="evidence" value="ECO:0007669"/>
    <property type="project" value="UniProtKB-SubCell"/>
</dbReference>
<comment type="subcellular location">
    <subcellularLocation>
        <location evidence="1">Cell membrane</location>
    </subcellularLocation>
</comment>
<evidence type="ECO:0000313" key="12">
    <source>
        <dbReference type="Proteomes" id="UP000034037"/>
    </source>
</evidence>
<evidence type="ECO:0000313" key="11">
    <source>
        <dbReference type="EMBL" id="AKF26676.1"/>
    </source>
</evidence>
<dbReference type="SUPFAM" id="SSF53448">
    <property type="entry name" value="Nucleotide-diphospho-sugar transferases"/>
    <property type="match status" value="1"/>
</dbReference>
<evidence type="ECO:0000259" key="10">
    <source>
        <dbReference type="Pfam" id="PF00535"/>
    </source>
</evidence>
<dbReference type="AlphaFoldDB" id="A0A0F6WPT8"/>
<dbReference type="InterPro" id="IPR001173">
    <property type="entry name" value="Glyco_trans_2-like"/>
</dbReference>
<gene>
    <name evidence="11" type="ORF">YH66_03465</name>
</gene>
<evidence type="ECO:0000256" key="9">
    <source>
        <dbReference type="ARBA" id="ARBA00040345"/>
    </source>
</evidence>
<keyword evidence="12" id="KW-1185">Reference proteome</keyword>
<dbReference type="CDD" id="cd00761">
    <property type="entry name" value="Glyco_tranf_GTA_type"/>
    <property type="match status" value="1"/>
</dbReference>
<dbReference type="RefSeq" id="WP_003854616.1">
    <property type="nucleotide sequence ID" value="NZ_CP011309.1"/>
</dbReference>
<dbReference type="PANTHER" id="PTHR43646:SF2">
    <property type="entry name" value="GLYCOSYLTRANSFERASE 2-LIKE DOMAIN-CONTAINING PROTEIN"/>
    <property type="match status" value="1"/>
</dbReference>
<evidence type="ECO:0000256" key="1">
    <source>
        <dbReference type="ARBA" id="ARBA00004236"/>
    </source>
</evidence>
<dbReference type="Proteomes" id="UP000034037">
    <property type="component" value="Chromosome"/>
</dbReference>
<organism evidence="11 12">
    <name type="scientific">[Brevibacterium] flavum</name>
    <dbReference type="NCBI Taxonomy" id="92706"/>
    <lineage>
        <taxon>Bacteria</taxon>
        <taxon>Bacillati</taxon>
        <taxon>Actinomycetota</taxon>
        <taxon>Actinomycetes</taxon>
        <taxon>Mycobacteriales</taxon>
        <taxon>Corynebacteriaceae</taxon>
        <taxon>Corynebacterium</taxon>
    </lineage>
</organism>
<name>A0A0F6WPT8_9CORY</name>